<dbReference type="AlphaFoldDB" id="A0A7Y9QY59"/>
<evidence type="ECO:0000256" key="3">
    <source>
        <dbReference type="ARBA" id="ARBA00022793"/>
    </source>
</evidence>
<evidence type="ECO:0000256" key="10">
    <source>
        <dbReference type="ARBA" id="ARBA00023317"/>
    </source>
</evidence>
<keyword evidence="7" id="KW-0865">Zymogen</keyword>
<keyword evidence="4" id="KW-0068">Autocatalytic cleavage</keyword>
<dbReference type="GO" id="GO:0005829">
    <property type="term" value="C:cytosol"/>
    <property type="evidence" value="ECO:0007669"/>
    <property type="project" value="TreeGrafter"/>
</dbReference>
<proteinExistence type="predicted"/>
<dbReference type="Pfam" id="PF02675">
    <property type="entry name" value="AdoMet_dc"/>
    <property type="match status" value="1"/>
</dbReference>
<reference evidence="11 12" key="1">
    <citation type="submission" date="2020-07" db="EMBL/GenBank/DDBJ databases">
        <title>Genomic Encyclopedia of Archaeal and Bacterial Type Strains, Phase II (KMG-II): from individual species to whole genera.</title>
        <authorList>
            <person name="Goeker M."/>
        </authorList>
    </citation>
    <scope>NUCLEOTIDE SEQUENCE [LARGE SCALE GENOMIC DNA]</scope>
    <source>
        <strain evidence="11 12">DSM 21226</strain>
    </source>
</reference>
<dbReference type="PANTHER" id="PTHR33866">
    <property type="entry name" value="S-ADENOSYLMETHIONINE DECARBOXYLASE PROENZYME"/>
    <property type="match status" value="1"/>
</dbReference>
<evidence type="ECO:0000256" key="2">
    <source>
        <dbReference type="ARBA" id="ARBA00022691"/>
    </source>
</evidence>
<dbReference type="GO" id="GO:0004014">
    <property type="term" value="F:adenosylmethionine decarboxylase activity"/>
    <property type="evidence" value="ECO:0007669"/>
    <property type="project" value="InterPro"/>
</dbReference>
<dbReference type="InterPro" id="IPR016067">
    <property type="entry name" value="S-AdoMet_deCO2ase_core"/>
</dbReference>
<keyword evidence="12" id="KW-1185">Reference proteome</keyword>
<keyword evidence="3" id="KW-0210">Decarboxylase</keyword>
<keyword evidence="9" id="KW-0704">Schiff base</keyword>
<keyword evidence="10" id="KW-0670">Pyruvate</keyword>
<evidence type="ECO:0000256" key="6">
    <source>
        <dbReference type="ARBA" id="ARBA00023115"/>
    </source>
</evidence>
<dbReference type="SUPFAM" id="SSF56276">
    <property type="entry name" value="S-adenosylmethionine decarboxylase"/>
    <property type="match status" value="1"/>
</dbReference>
<comment type="caution">
    <text evidence="11">The sequence shown here is derived from an EMBL/GenBank/DDBJ whole genome shotgun (WGS) entry which is preliminary data.</text>
</comment>
<evidence type="ECO:0000256" key="7">
    <source>
        <dbReference type="ARBA" id="ARBA00023145"/>
    </source>
</evidence>
<keyword evidence="2" id="KW-0949">S-adenosyl-L-methionine</keyword>
<evidence type="ECO:0000256" key="4">
    <source>
        <dbReference type="ARBA" id="ARBA00022813"/>
    </source>
</evidence>
<dbReference type="Gene3D" id="3.30.160.750">
    <property type="match status" value="1"/>
</dbReference>
<dbReference type="PANTHER" id="PTHR33866:SF2">
    <property type="entry name" value="S-ADENOSYLMETHIONINE DECARBOXYLASE PROENZYME"/>
    <property type="match status" value="1"/>
</dbReference>
<organism evidence="11 12">
    <name type="scientific">Sphaerotilus montanus</name>
    <dbReference type="NCBI Taxonomy" id="522889"/>
    <lineage>
        <taxon>Bacteria</taxon>
        <taxon>Pseudomonadati</taxon>
        <taxon>Pseudomonadota</taxon>
        <taxon>Betaproteobacteria</taxon>
        <taxon>Burkholderiales</taxon>
        <taxon>Sphaerotilaceae</taxon>
        <taxon>Sphaerotilus</taxon>
    </lineage>
</organism>
<keyword evidence="8" id="KW-0456">Lyase</keyword>
<evidence type="ECO:0000256" key="8">
    <source>
        <dbReference type="ARBA" id="ARBA00023239"/>
    </source>
</evidence>
<sequence>MNGLHLSAELHACAGPARWMTDARHLREAAVQAVAEAGLQAVGAVFHQFPGRTPDEPGGVTGVVLLAESHLALHTWPELATVTLDVYVCNRSGDHSDRARQVMAVMQALFQPGRTEQREVIRGAVVPGPAPR</sequence>
<protein>
    <submittedName>
        <fullName evidence="11">S-adenosylmethionine decarboxylase proenzyme</fullName>
    </submittedName>
</protein>
<dbReference type="GO" id="GO:0008295">
    <property type="term" value="P:spermidine biosynthetic process"/>
    <property type="evidence" value="ECO:0007669"/>
    <property type="project" value="UniProtKB-KW"/>
</dbReference>
<gene>
    <name evidence="11" type="ORF">BDD16_002077</name>
</gene>
<dbReference type="EMBL" id="JACCFH010000001">
    <property type="protein sequence ID" value="NYG33091.1"/>
    <property type="molecule type" value="Genomic_DNA"/>
</dbReference>
<evidence type="ECO:0000256" key="5">
    <source>
        <dbReference type="ARBA" id="ARBA00023066"/>
    </source>
</evidence>
<dbReference type="InterPro" id="IPR017716">
    <property type="entry name" value="S-AdoMet_deCOase_pro-enz"/>
</dbReference>
<evidence type="ECO:0000313" key="11">
    <source>
        <dbReference type="EMBL" id="NYG33091.1"/>
    </source>
</evidence>
<evidence type="ECO:0000256" key="1">
    <source>
        <dbReference type="ARBA" id="ARBA00001928"/>
    </source>
</evidence>
<dbReference type="InterPro" id="IPR003826">
    <property type="entry name" value="AdoMetDC_fam_prok"/>
</dbReference>
<dbReference type="InterPro" id="IPR042284">
    <property type="entry name" value="AdoMetDC_N"/>
</dbReference>
<evidence type="ECO:0000256" key="9">
    <source>
        <dbReference type="ARBA" id="ARBA00023270"/>
    </source>
</evidence>
<name>A0A7Y9QY59_9BURK</name>
<keyword evidence="6" id="KW-0620">Polyamine biosynthesis</keyword>
<dbReference type="InterPro" id="IPR042286">
    <property type="entry name" value="AdoMetDC_C"/>
</dbReference>
<evidence type="ECO:0000313" key="12">
    <source>
        <dbReference type="Proteomes" id="UP000518288"/>
    </source>
</evidence>
<keyword evidence="5" id="KW-0745">Spermidine biosynthesis</keyword>
<dbReference type="RefSeq" id="WP_179633898.1">
    <property type="nucleotide sequence ID" value="NZ_JACCFH010000001.1"/>
</dbReference>
<comment type="cofactor">
    <cofactor evidence="1">
        <name>pyruvate</name>
        <dbReference type="ChEBI" id="CHEBI:15361"/>
    </cofactor>
</comment>
<dbReference type="NCBIfam" id="TIGR03330">
    <property type="entry name" value="SAM_DCase_Bsu"/>
    <property type="match status" value="1"/>
</dbReference>
<dbReference type="Gene3D" id="3.30.360.110">
    <property type="entry name" value="S-adenosylmethionine decarboxylase domain"/>
    <property type="match status" value="1"/>
</dbReference>
<dbReference type="Proteomes" id="UP000518288">
    <property type="component" value="Unassembled WGS sequence"/>
</dbReference>
<accession>A0A7Y9QY59</accession>